<sequence>MMKKFFTTLCMAILLAAMVVIPSVHAEERPLEDLPICKIDGFMVAMPETLEGLEDGSSCIVKAIRSEDSENFPPSDEANGFTRSTLTITKSFKGDLKEGDTIPFAECYCIRKNKMGEPQLVCYFGHAPLLPGREYILFIGLPEVSLMENKPWTGTYCTAFPGISHYIIPSDDEIDDLFIPDNEIYRKLYPAVLKKYNT</sequence>
<organism evidence="2 3">
    <name type="scientific">Anaeromassilibacillus senegalensis</name>
    <dbReference type="NCBI Taxonomy" id="1673717"/>
    <lineage>
        <taxon>Bacteria</taxon>
        <taxon>Bacillati</taxon>
        <taxon>Bacillota</taxon>
        <taxon>Clostridia</taxon>
        <taxon>Eubacteriales</taxon>
        <taxon>Acutalibacteraceae</taxon>
        <taxon>Anaeromassilibacillus</taxon>
    </lineage>
</organism>
<keyword evidence="3" id="KW-1185">Reference proteome</keyword>
<name>A0ABS9ML17_9FIRM</name>
<dbReference type="RefSeq" id="WP_087234385.1">
    <property type="nucleotide sequence ID" value="NZ_JAKNHQ010000016.1"/>
</dbReference>
<proteinExistence type="predicted"/>
<feature type="chain" id="PRO_5047449842" evidence="1">
    <location>
        <begin position="27"/>
        <end position="198"/>
    </location>
</feature>
<protein>
    <submittedName>
        <fullName evidence="2">Uncharacterized protein</fullName>
    </submittedName>
</protein>
<dbReference type="Proteomes" id="UP001298681">
    <property type="component" value="Unassembled WGS sequence"/>
</dbReference>
<reference evidence="2 3" key="1">
    <citation type="submission" date="2022-01" db="EMBL/GenBank/DDBJ databases">
        <title>Collection of gut derived symbiotic bacterial strains cultured from healthy donors.</title>
        <authorList>
            <person name="Lin H."/>
            <person name="Kohout C."/>
            <person name="Waligurski E."/>
            <person name="Pamer E.G."/>
        </authorList>
    </citation>
    <scope>NUCLEOTIDE SEQUENCE [LARGE SCALE GENOMIC DNA]</scope>
    <source>
        <strain evidence="2 3">DFI.7.58</strain>
    </source>
</reference>
<feature type="signal peptide" evidence="1">
    <location>
        <begin position="1"/>
        <end position="26"/>
    </location>
</feature>
<evidence type="ECO:0000256" key="1">
    <source>
        <dbReference type="SAM" id="SignalP"/>
    </source>
</evidence>
<evidence type="ECO:0000313" key="2">
    <source>
        <dbReference type="EMBL" id="MCG4611498.1"/>
    </source>
</evidence>
<dbReference type="EMBL" id="JAKNHQ010000016">
    <property type="protein sequence ID" value="MCG4611498.1"/>
    <property type="molecule type" value="Genomic_DNA"/>
</dbReference>
<accession>A0ABS9ML17</accession>
<keyword evidence="1" id="KW-0732">Signal</keyword>
<comment type="caution">
    <text evidence="2">The sequence shown here is derived from an EMBL/GenBank/DDBJ whole genome shotgun (WGS) entry which is preliminary data.</text>
</comment>
<evidence type="ECO:0000313" key="3">
    <source>
        <dbReference type="Proteomes" id="UP001298681"/>
    </source>
</evidence>
<gene>
    <name evidence="2" type="ORF">L0P57_11230</name>
</gene>